<feature type="region of interest" description="Disordered" evidence="1">
    <location>
        <begin position="73"/>
        <end position="108"/>
    </location>
</feature>
<dbReference type="AlphaFoldDB" id="S8DHR9"/>
<organism evidence="2 3">
    <name type="scientific">Genlisea aurea</name>
    <dbReference type="NCBI Taxonomy" id="192259"/>
    <lineage>
        <taxon>Eukaryota</taxon>
        <taxon>Viridiplantae</taxon>
        <taxon>Streptophyta</taxon>
        <taxon>Embryophyta</taxon>
        <taxon>Tracheophyta</taxon>
        <taxon>Spermatophyta</taxon>
        <taxon>Magnoliopsida</taxon>
        <taxon>eudicotyledons</taxon>
        <taxon>Gunneridae</taxon>
        <taxon>Pentapetalae</taxon>
        <taxon>asterids</taxon>
        <taxon>lamiids</taxon>
        <taxon>Lamiales</taxon>
        <taxon>Lentibulariaceae</taxon>
        <taxon>Genlisea</taxon>
    </lineage>
</organism>
<dbReference type="Proteomes" id="UP000015453">
    <property type="component" value="Unassembled WGS sequence"/>
</dbReference>
<sequence>ETSKLDKDSEMFEKAAEDGEEGDFVDYGWANIGSFDDLDRIFSNNDPIFGDLAVGNADELWSSSKDIADIPLELSPLGGDSSDKSEMEDHSVLDHPGQYSISGYGKPNEINYQTTHDAQASIDTIEHYRV</sequence>
<dbReference type="PANTHER" id="PTHR33334:SF5">
    <property type="entry name" value="PROTEIN LNK2"/>
    <property type="match status" value="1"/>
</dbReference>
<dbReference type="GO" id="GO:0007623">
    <property type="term" value="P:circadian rhythm"/>
    <property type="evidence" value="ECO:0007669"/>
    <property type="project" value="InterPro"/>
</dbReference>
<dbReference type="GO" id="GO:0006355">
    <property type="term" value="P:regulation of DNA-templated transcription"/>
    <property type="evidence" value="ECO:0007669"/>
    <property type="project" value="InterPro"/>
</dbReference>
<proteinExistence type="predicted"/>
<name>S8DHR9_9LAMI</name>
<keyword evidence="3" id="KW-1185">Reference proteome</keyword>
<feature type="non-terminal residue" evidence="2">
    <location>
        <position position="1"/>
    </location>
</feature>
<evidence type="ECO:0000256" key="1">
    <source>
        <dbReference type="SAM" id="MobiDB-lite"/>
    </source>
</evidence>
<protein>
    <submittedName>
        <fullName evidence="2">Uncharacterized protein</fullName>
    </submittedName>
</protein>
<comment type="caution">
    <text evidence="2">The sequence shown here is derived from an EMBL/GenBank/DDBJ whole genome shotgun (WGS) entry which is preliminary data.</text>
</comment>
<dbReference type="PANTHER" id="PTHR33334">
    <property type="entry name" value="PROTEIN LNK1"/>
    <property type="match status" value="1"/>
</dbReference>
<evidence type="ECO:0000313" key="3">
    <source>
        <dbReference type="Proteomes" id="UP000015453"/>
    </source>
</evidence>
<evidence type="ECO:0000313" key="2">
    <source>
        <dbReference type="EMBL" id="EPS58887.1"/>
    </source>
</evidence>
<reference evidence="2 3" key="1">
    <citation type="journal article" date="2013" name="BMC Genomics">
        <title>The miniature genome of a carnivorous plant Genlisea aurea contains a low number of genes and short non-coding sequences.</title>
        <authorList>
            <person name="Leushkin E.V."/>
            <person name="Sutormin R.A."/>
            <person name="Nabieva E.R."/>
            <person name="Penin A.A."/>
            <person name="Kondrashov A.S."/>
            <person name="Logacheva M.D."/>
        </authorList>
    </citation>
    <scope>NUCLEOTIDE SEQUENCE [LARGE SCALE GENOMIC DNA]</scope>
</reference>
<dbReference type="EMBL" id="AUSU01008822">
    <property type="protein sequence ID" value="EPS58887.1"/>
    <property type="molecule type" value="Genomic_DNA"/>
</dbReference>
<accession>S8DHR9</accession>
<gene>
    <name evidence="2" type="ORF">M569_15925</name>
</gene>
<dbReference type="OrthoDB" id="618331at2759"/>
<dbReference type="InterPro" id="IPR039928">
    <property type="entry name" value="LNK"/>
</dbReference>
<feature type="compositionally biased region" description="Basic and acidic residues" evidence="1">
    <location>
        <begin position="81"/>
        <end position="93"/>
    </location>
</feature>